<name>A0AAE1B608_9GAST</name>
<dbReference type="EMBL" id="JAWDGP010000529">
    <property type="protein sequence ID" value="KAK3799885.1"/>
    <property type="molecule type" value="Genomic_DNA"/>
</dbReference>
<gene>
    <name evidence="1" type="ORF">RRG08_044646</name>
</gene>
<accession>A0AAE1B608</accession>
<comment type="caution">
    <text evidence="1">The sequence shown here is derived from an EMBL/GenBank/DDBJ whole genome shotgun (WGS) entry which is preliminary data.</text>
</comment>
<keyword evidence="2" id="KW-1185">Reference proteome</keyword>
<reference evidence="1" key="1">
    <citation type="journal article" date="2023" name="G3 (Bethesda)">
        <title>A reference genome for the long-term kleptoplast-retaining sea slug Elysia crispata morphotype clarki.</title>
        <authorList>
            <person name="Eastman K.E."/>
            <person name="Pendleton A.L."/>
            <person name="Shaikh M.A."/>
            <person name="Suttiyut T."/>
            <person name="Ogas R."/>
            <person name="Tomko P."/>
            <person name="Gavelis G."/>
            <person name="Widhalm J.R."/>
            <person name="Wisecaver J.H."/>
        </authorList>
    </citation>
    <scope>NUCLEOTIDE SEQUENCE</scope>
    <source>
        <strain evidence="1">ECLA1</strain>
    </source>
</reference>
<dbReference type="Proteomes" id="UP001283361">
    <property type="component" value="Unassembled WGS sequence"/>
</dbReference>
<dbReference type="AlphaFoldDB" id="A0AAE1B608"/>
<proteinExistence type="predicted"/>
<evidence type="ECO:0000313" key="1">
    <source>
        <dbReference type="EMBL" id="KAK3799885.1"/>
    </source>
</evidence>
<sequence>MRTEYYRCPTSKDKMALQTIILTNVGEGQGERRGSISTVTGNASFGFLNDVLEETVHALVRDGWQVCEWQDEHLNPRPPAPQQEVVTDHLVMKHYRDFTEAVCGSGHVFKSLPFNTANTDLSSAPDSRLTPGYRGPGALYDLTRLVSALQLQATTTSWNVCWISGGGNHRKRSKFCSTREARHSISDSTYDLFSISRCRD</sequence>
<protein>
    <submittedName>
        <fullName evidence="1">Uncharacterized protein</fullName>
    </submittedName>
</protein>
<organism evidence="1 2">
    <name type="scientific">Elysia crispata</name>
    <name type="common">lettuce slug</name>
    <dbReference type="NCBI Taxonomy" id="231223"/>
    <lineage>
        <taxon>Eukaryota</taxon>
        <taxon>Metazoa</taxon>
        <taxon>Spiralia</taxon>
        <taxon>Lophotrochozoa</taxon>
        <taxon>Mollusca</taxon>
        <taxon>Gastropoda</taxon>
        <taxon>Heterobranchia</taxon>
        <taxon>Euthyneura</taxon>
        <taxon>Panpulmonata</taxon>
        <taxon>Sacoglossa</taxon>
        <taxon>Placobranchoidea</taxon>
        <taxon>Plakobranchidae</taxon>
        <taxon>Elysia</taxon>
    </lineage>
</organism>
<evidence type="ECO:0000313" key="2">
    <source>
        <dbReference type="Proteomes" id="UP001283361"/>
    </source>
</evidence>